<dbReference type="InterPro" id="IPR003731">
    <property type="entry name" value="Di-Nase_FeMo-co_biosynth"/>
</dbReference>
<accession>A0A1M4ZKU0</accession>
<dbReference type="Gene3D" id="3.30.420.130">
    <property type="entry name" value="Dinitrogenase iron-molybdenum cofactor biosynthesis domain"/>
    <property type="match status" value="1"/>
</dbReference>
<protein>
    <submittedName>
        <fullName evidence="2">Predicted Fe-Mo cluster-binding protein, NifX family</fullName>
    </submittedName>
</protein>
<dbReference type="Proteomes" id="UP000184334">
    <property type="component" value="Unassembled WGS sequence"/>
</dbReference>
<dbReference type="EMBL" id="FQUI01000043">
    <property type="protein sequence ID" value="SHF18614.1"/>
    <property type="molecule type" value="Genomic_DNA"/>
</dbReference>
<dbReference type="PANTHER" id="PTHR42983:SF1">
    <property type="entry name" value="IRON-MOLYBDENUM PROTEIN"/>
    <property type="match status" value="1"/>
</dbReference>
<dbReference type="OrthoDB" id="9807451at2"/>
<dbReference type="InterPro" id="IPR033913">
    <property type="entry name" value="MTH1175_dom"/>
</dbReference>
<dbReference type="InterPro" id="IPR036105">
    <property type="entry name" value="DiNase_FeMo-co_biosyn_sf"/>
</dbReference>
<evidence type="ECO:0000313" key="3">
    <source>
        <dbReference type="Proteomes" id="UP000184334"/>
    </source>
</evidence>
<evidence type="ECO:0000313" key="2">
    <source>
        <dbReference type="EMBL" id="SHF18614.1"/>
    </source>
</evidence>
<dbReference type="RefSeq" id="WP_047266740.1">
    <property type="nucleotide sequence ID" value="NZ_FQUI01000043.1"/>
</dbReference>
<reference evidence="2" key="1">
    <citation type="submission" date="2016-11" db="EMBL/GenBank/DDBJ databases">
        <authorList>
            <person name="Varghese N."/>
            <person name="Submissions S."/>
        </authorList>
    </citation>
    <scope>NUCLEOTIDE SEQUENCE [LARGE SCALE GENOMIC DNA]</scope>
    <source>
        <strain evidence="2">DSM 16785</strain>
    </source>
</reference>
<dbReference type="SUPFAM" id="SSF53146">
    <property type="entry name" value="Nitrogenase accessory factor-like"/>
    <property type="match status" value="1"/>
</dbReference>
<name>A0A1M4ZKU0_MARH1</name>
<proteinExistence type="predicted"/>
<sequence>MKLAIPSQGKTLDSLSNDRFARAELFVIYDLEKNEIVEIVENTANEAHGMGPKVSQMLAEKGVNILILESVGKNAFEVLKAAGIEVYLTKKDTLANIIENYKNGKLEKVESATH</sequence>
<dbReference type="CDD" id="cd00851">
    <property type="entry name" value="MTH1175"/>
    <property type="match status" value="1"/>
</dbReference>
<comment type="caution">
    <text evidence="2">The sequence shown here is derived from an EMBL/GenBank/DDBJ whole genome shotgun (WGS) entry which is preliminary data.</text>
</comment>
<organism evidence="2 3">
    <name type="scientific">Marinitoga hydrogenitolerans (strain DSM 16785 / JCM 12826 / AT1271)</name>
    <dbReference type="NCBI Taxonomy" id="1122195"/>
    <lineage>
        <taxon>Bacteria</taxon>
        <taxon>Thermotogati</taxon>
        <taxon>Thermotogota</taxon>
        <taxon>Thermotogae</taxon>
        <taxon>Petrotogales</taxon>
        <taxon>Petrotogaceae</taxon>
        <taxon>Marinitoga</taxon>
    </lineage>
</organism>
<dbReference type="AlphaFoldDB" id="A0A1M4ZKU0"/>
<dbReference type="Pfam" id="PF02579">
    <property type="entry name" value="Nitro_FeMo-Co"/>
    <property type="match status" value="1"/>
</dbReference>
<dbReference type="PANTHER" id="PTHR42983">
    <property type="entry name" value="DINITROGENASE IRON-MOLYBDENUM COFACTOR PROTEIN-RELATED"/>
    <property type="match status" value="1"/>
</dbReference>
<keyword evidence="3" id="KW-1185">Reference proteome</keyword>
<feature type="domain" description="Dinitrogenase iron-molybdenum cofactor biosynthesis" evidence="1">
    <location>
        <begin position="13"/>
        <end position="102"/>
    </location>
</feature>
<gene>
    <name evidence="2" type="ORF">SAMN02745164_01963</name>
</gene>
<dbReference type="STRING" id="1122195.SAMN02745164_01963"/>
<evidence type="ECO:0000259" key="1">
    <source>
        <dbReference type="Pfam" id="PF02579"/>
    </source>
</evidence>